<organism evidence="8">
    <name type="scientific">marine sediment metagenome</name>
    <dbReference type="NCBI Taxonomy" id="412755"/>
    <lineage>
        <taxon>unclassified sequences</taxon>
        <taxon>metagenomes</taxon>
        <taxon>ecological metagenomes</taxon>
    </lineage>
</organism>
<dbReference type="GO" id="GO:0016818">
    <property type="term" value="F:hydrolase activity, acting on acid anhydrides, in phosphorus-containing anhydrides"/>
    <property type="evidence" value="ECO:0007669"/>
    <property type="project" value="InterPro"/>
</dbReference>
<dbReference type="Pfam" id="PF00270">
    <property type="entry name" value="DEAD"/>
    <property type="match status" value="1"/>
</dbReference>
<dbReference type="InterPro" id="IPR001650">
    <property type="entry name" value="Helicase_C-like"/>
</dbReference>
<name>A0A0F9NSK1_9ZZZZ</name>
<keyword evidence="3" id="KW-0378">Hydrolase</keyword>
<gene>
    <name evidence="8" type="ORF">LCGC14_0930780</name>
</gene>
<evidence type="ECO:0000256" key="3">
    <source>
        <dbReference type="ARBA" id="ARBA00022801"/>
    </source>
</evidence>
<dbReference type="Pfam" id="PF00271">
    <property type="entry name" value="Helicase_C"/>
    <property type="match status" value="1"/>
</dbReference>
<dbReference type="GO" id="GO:0003676">
    <property type="term" value="F:nucleic acid binding"/>
    <property type="evidence" value="ECO:0007669"/>
    <property type="project" value="InterPro"/>
</dbReference>
<proteinExistence type="predicted"/>
<dbReference type="SUPFAM" id="SSF52540">
    <property type="entry name" value="P-loop containing nucleoside triphosphate hydrolases"/>
    <property type="match status" value="1"/>
</dbReference>
<dbReference type="InterPro" id="IPR014905">
    <property type="entry name" value="HIRAN"/>
</dbReference>
<keyword evidence="1" id="KW-0479">Metal-binding</keyword>
<evidence type="ECO:0000256" key="5">
    <source>
        <dbReference type="ARBA" id="ARBA00022840"/>
    </source>
</evidence>
<dbReference type="Pfam" id="PF08797">
    <property type="entry name" value="HIRAN"/>
    <property type="match status" value="1"/>
</dbReference>
<dbReference type="SMART" id="SM00910">
    <property type="entry name" value="HIRAN"/>
    <property type="match status" value="1"/>
</dbReference>
<sequence length="1159" mass="133321">MTFLMTPMKKRCQIINNTNKIHKNILSLINNSGFQDETAQIRAKSILSEFLEEIPTTEWNYVARRVLRNITSVTLDLENIFREKNVENEDIINAAQKCALIWEALSTLGEFTSKEFANINAAINYELAGFQANAMCIAKKFNPDIYITQKPSLLDMLSLFLQRRFFKLLYLCRKALKEPIKGKNQANPLMEEIIIGLTAKAFTELMFFFLKGDFKSFDNATKFLRHSRDLCNKFGLYNESNLILSIISILQPIKKRSIWYLLGDLAPGKPLWIRYLKLLARGLGTSIFNGRSISELWKSQIYAIENGLFNLDENKFIKMPTSAGKTRIAELAMVYSLVNYPESKCIYIAPYKALVSEIFQKLLDLFYDLGLRVSPILGAYESDEFEKILFQETHVIIITPEKLDLLFRTSPKFFRDVRLIIFDEVHLLHDSSRGVKFELLLTRLKRKLSNTRFLTLSAVLSEVVLEDFAIWFNSSPEKDLLISNWRPSIQRFARFDWFGVKGKLRYMPEKDLKILEKFLPNIITQKRYEYRNPQTGRINRPLFPDIRKGKAQTAAELAYKFSEIGAVLVFCTAPKSVKATANALLRKLEILTLTKQNIPSYFFGSEENLSYILSKEWLGKDHYVTRALKKGIAVHHGKLPDPVRTSIEKDFRQNKLHVIIATNTLAQGVNLPIRTIIIHSCRRYLDNKSVPISPMDYWNIAGRAGRAGEETNGLIIHIIINPNDEKDFKFYYKKKDSLGMIRSALFEKLIDLIQNRIQPEELATLLDPEILAILAEENPDQITMDFIQNIMSESLVQKQALRSNISISKLNNVIFHLAEEIKIKIPENDLLSLYSTTGLSSDSCLNIHANIQSNSEILQDLLMNSDERQLDDIIKFVFPSILALPEIQPRNEFTGNYIKLVKSWINGFDIRIILEEFEEYLNTYEELGKFIDDLIKYKLPWGISSYIHIATEILEIQPEDISLFIKFFPSMVKFGVPNPIACWAMSLGIPSRSLAIKIGISFQESQNEITYEKFLEWINTISIEDLENIYNLDGALLEDVGKIILYSGTNPYLKKYKEINNFLPKIIDVRGIYYNNRKFIVAQIKLKDEVMIIRDYDNIVDRNAIGIKWSNQLIGYIPKEIAQIIAPEVDSGIVLTGKVVKIDKSKNIPSIKIQLSISP</sequence>
<feature type="domain" description="Helicase ATP-binding" evidence="6">
    <location>
        <begin position="306"/>
        <end position="478"/>
    </location>
</feature>
<dbReference type="AlphaFoldDB" id="A0A0F9NSK1"/>
<dbReference type="InterPro" id="IPR027417">
    <property type="entry name" value="P-loop_NTPase"/>
</dbReference>
<accession>A0A0F9NSK1</accession>
<dbReference type="PANTHER" id="PTHR47961">
    <property type="entry name" value="DNA POLYMERASE THETA, PUTATIVE (AFU_ORTHOLOGUE AFUA_1G05260)-RELATED"/>
    <property type="match status" value="1"/>
</dbReference>
<evidence type="ECO:0000256" key="4">
    <source>
        <dbReference type="ARBA" id="ARBA00022806"/>
    </source>
</evidence>
<dbReference type="PROSITE" id="PS51194">
    <property type="entry name" value="HELICASE_CTER"/>
    <property type="match status" value="1"/>
</dbReference>
<dbReference type="Gene3D" id="3.30.70.2330">
    <property type="match status" value="1"/>
</dbReference>
<dbReference type="PANTHER" id="PTHR47961:SF6">
    <property type="entry name" value="DNA-DIRECTED DNA POLYMERASE"/>
    <property type="match status" value="1"/>
</dbReference>
<dbReference type="SMART" id="SM00490">
    <property type="entry name" value="HELICc"/>
    <property type="match status" value="1"/>
</dbReference>
<dbReference type="CDD" id="cd17921">
    <property type="entry name" value="DEXHc_Ski2"/>
    <property type="match status" value="1"/>
</dbReference>
<dbReference type="Gene3D" id="3.40.50.300">
    <property type="entry name" value="P-loop containing nucleotide triphosphate hydrolases"/>
    <property type="match status" value="2"/>
</dbReference>
<dbReference type="EMBL" id="LAZR01003197">
    <property type="protein sequence ID" value="KKN20899.1"/>
    <property type="molecule type" value="Genomic_DNA"/>
</dbReference>
<feature type="domain" description="Helicase C-terminal" evidence="7">
    <location>
        <begin position="556"/>
        <end position="770"/>
    </location>
</feature>
<keyword evidence="2" id="KW-0547">Nucleotide-binding</keyword>
<reference evidence="8" key="1">
    <citation type="journal article" date="2015" name="Nature">
        <title>Complex archaea that bridge the gap between prokaryotes and eukaryotes.</title>
        <authorList>
            <person name="Spang A."/>
            <person name="Saw J.H."/>
            <person name="Jorgensen S.L."/>
            <person name="Zaremba-Niedzwiedzka K."/>
            <person name="Martijn J."/>
            <person name="Lind A.E."/>
            <person name="van Eijk R."/>
            <person name="Schleper C."/>
            <person name="Guy L."/>
            <person name="Ettema T.J."/>
        </authorList>
    </citation>
    <scope>NUCLEOTIDE SEQUENCE</scope>
</reference>
<keyword evidence="5" id="KW-0067">ATP-binding</keyword>
<protein>
    <recommendedName>
        <fullName evidence="9">DEAD/DEAH box helicase</fullName>
    </recommendedName>
</protein>
<keyword evidence="4" id="KW-0347">Helicase</keyword>
<dbReference type="SMART" id="SM00487">
    <property type="entry name" value="DEXDc"/>
    <property type="match status" value="1"/>
</dbReference>
<dbReference type="GO" id="GO:0005524">
    <property type="term" value="F:ATP binding"/>
    <property type="evidence" value="ECO:0007669"/>
    <property type="project" value="UniProtKB-KW"/>
</dbReference>
<evidence type="ECO:0000256" key="1">
    <source>
        <dbReference type="ARBA" id="ARBA00022723"/>
    </source>
</evidence>
<evidence type="ECO:0008006" key="9">
    <source>
        <dbReference type="Google" id="ProtNLM"/>
    </source>
</evidence>
<dbReference type="InterPro" id="IPR050474">
    <property type="entry name" value="Hel308_SKI2-like"/>
</dbReference>
<evidence type="ECO:0000259" key="7">
    <source>
        <dbReference type="PROSITE" id="PS51194"/>
    </source>
</evidence>
<evidence type="ECO:0000256" key="2">
    <source>
        <dbReference type="ARBA" id="ARBA00022741"/>
    </source>
</evidence>
<comment type="caution">
    <text evidence="8">The sequence shown here is derived from an EMBL/GenBank/DDBJ whole genome shotgun (WGS) entry which is preliminary data.</text>
</comment>
<evidence type="ECO:0000259" key="6">
    <source>
        <dbReference type="PROSITE" id="PS51192"/>
    </source>
</evidence>
<dbReference type="GO" id="GO:0004386">
    <property type="term" value="F:helicase activity"/>
    <property type="evidence" value="ECO:0007669"/>
    <property type="project" value="UniProtKB-KW"/>
</dbReference>
<dbReference type="GO" id="GO:0008270">
    <property type="term" value="F:zinc ion binding"/>
    <property type="evidence" value="ECO:0007669"/>
    <property type="project" value="InterPro"/>
</dbReference>
<dbReference type="InterPro" id="IPR011545">
    <property type="entry name" value="DEAD/DEAH_box_helicase_dom"/>
</dbReference>
<dbReference type="InterPro" id="IPR014001">
    <property type="entry name" value="Helicase_ATP-bd"/>
</dbReference>
<dbReference type="PROSITE" id="PS51192">
    <property type="entry name" value="HELICASE_ATP_BIND_1"/>
    <property type="match status" value="1"/>
</dbReference>
<evidence type="ECO:0000313" key="8">
    <source>
        <dbReference type="EMBL" id="KKN20899.1"/>
    </source>
</evidence>